<organism evidence="1 2">
    <name type="scientific">Popillia japonica</name>
    <name type="common">Japanese beetle</name>
    <dbReference type="NCBI Taxonomy" id="7064"/>
    <lineage>
        <taxon>Eukaryota</taxon>
        <taxon>Metazoa</taxon>
        <taxon>Ecdysozoa</taxon>
        <taxon>Arthropoda</taxon>
        <taxon>Hexapoda</taxon>
        <taxon>Insecta</taxon>
        <taxon>Pterygota</taxon>
        <taxon>Neoptera</taxon>
        <taxon>Endopterygota</taxon>
        <taxon>Coleoptera</taxon>
        <taxon>Polyphaga</taxon>
        <taxon>Scarabaeiformia</taxon>
        <taxon>Scarabaeidae</taxon>
        <taxon>Rutelinae</taxon>
        <taxon>Popillia</taxon>
    </lineage>
</organism>
<proteinExistence type="predicted"/>
<gene>
    <name evidence="1" type="ORF">QE152_g10693</name>
</gene>
<dbReference type="Proteomes" id="UP001458880">
    <property type="component" value="Unassembled WGS sequence"/>
</dbReference>
<accession>A0AAW1LUG3</accession>
<keyword evidence="2" id="KW-1185">Reference proteome</keyword>
<evidence type="ECO:0000313" key="2">
    <source>
        <dbReference type="Proteomes" id="UP001458880"/>
    </source>
</evidence>
<dbReference type="EMBL" id="JASPKY010000099">
    <property type="protein sequence ID" value="KAK9737527.1"/>
    <property type="molecule type" value="Genomic_DNA"/>
</dbReference>
<name>A0AAW1LUG3_POPJA</name>
<dbReference type="AlphaFoldDB" id="A0AAW1LUG3"/>
<sequence length="96" mass="10202">MGTEYKDVYVNMEDSGNSCGSSVISELSGGSDQIDVFDGDGVLVSDFETDTDNDEPLPISQCSALNIVEDEQKTNVDKIGNCNGNNNKNNCCSAPL</sequence>
<protein>
    <submittedName>
        <fullName evidence="1">Nucleotidyltransferase</fullName>
    </submittedName>
</protein>
<comment type="caution">
    <text evidence="1">The sequence shown here is derived from an EMBL/GenBank/DDBJ whole genome shotgun (WGS) entry which is preliminary data.</text>
</comment>
<reference evidence="1 2" key="1">
    <citation type="journal article" date="2024" name="BMC Genomics">
        <title>De novo assembly and annotation of Popillia japonica's genome with initial clues to its potential as an invasive pest.</title>
        <authorList>
            <person name="Cucini C."/>
            <person name="Boschi S."/>
            <person name="Funari R."/>
            <person name="Cardaioli E."/>
            <person name="Iannotti N."/>
            <person name="Marturano G."/>
            <person name="Paoli F."/>
            <person name="Bruttini M."/>
            <person name="Carapelli A."/>
            <person name="Frati F."/>
            <person name="Nardi F."/>
        </authorList>
    </citation>
    <scope>NUCLEOTIDE SEQUENCE [LARGE SCALE GENOMIC DNA]</scope>
    <source>
        <strain evidence="1">DMR45628</strain>
    </source>
</reference>
<evidence type="ECO:0000313" key="1">
    <source>
        <dbReference type="EMBL" id="KAK9737527.1"/>
    </source>
</evidence>